<dbReference type="EMBL" id="JBEPSN010000005">
    <property type="protein sequence ID" value="MET4540494.1"/>
    <property type="molecule type" value="Genomic_DNA"/>
</dbReference>
<organism evidence="2 3">
    <name type="scientific">Arthrobacter bambusae</name>
    <dbReference type="NCBI Taxonomy" id="1338426"/>
    <lineage>
        <taxon>Bacteria</taxon>
        <taxon>Bacillati</taxon>
        <taxon>Actinomycetota</taxon>
        <taxon>Actinomycetes</taxon>
        <taxon>Micrococcales</taxon>
        <taxon>Micrococcaceae</taxon>
        <taxon>Arthrobacter</taxon>
    </lineage>
</organism>
<protein>
    <submittedName>
        <fullName evidence="2">Uncharacterized protein</fullName>
    </submittedName>
</protein>
<feature type="region of interest" description="Disordered" evidence="1">
    <location>
        <begin position="1"/>
        <end position="25"/>
    </location>
</feature>
<keyword evidence="3" id="KW-1185">Reference proteome</keyword>
<sequence>MTNGKNAAVPMPLSPSGAEGGTSRLPGHCAVRVGGNRVHLESCRP</sequence>
<proteinExistence type="predicted"/>
<dbReference type="Proteomes" id="UP001549307">
    <property type="component" value="Unassembled WGS sequence"/>
</dbReference>
<reference evidence="2 3" key="1">
    <citation type="submission" date="2024-06" db="EMBL/GenBank/DDBJ databases">
        <title>Sorghum-associated microbial communities from plants grown in Nebraska, USA.</title>
        <authorList>
            <person name="Schachtman D."/>
        </authorList>
    </citation>
    <scope>NUCLEOTIDE SEQUENCE [LARGE SCALE GENOMIC DNA]</scope>
    <source>
        <strain evidence="2 3">3552</strain>
    </source>
</reference>
<evidence type="ECO:0000256" key="1">
    <source>
        <dbReference type="SAM" id="MobiDB-lite"/>
    </source>
</evidence>
<accession>A0ABV2P7E2</accession>
<gene>
    <name evidence="2" type="ORF">ABIE37_002281</name>
</gene>
<evidence type="ECO:0000313" key="2">
    <source>
        <dbReference type="EMBL" id="MET4540494.1"/>
    </source>
</evidence>
<name>A0ABV2P7E2_9MICC</name>
<comment type="caution">
    <text evidence="2">The sequence shown here is derived from an EMBL/GenBank/DDBJ whole genome shotgun (WGS) entry which is preliminary data.</text>
</comment>
<evidence type="ECO:0000313" key="3">
    <source>
        <dbReference type="Proteomes" id="UP001549307"/>
    </source>
</evidence>